<keyword evidence="10" id="KW-1015">Disulfide bond</keyword>
<dbReference type="PANTHER" id="PTHR35457:SF1">
    <property type="entry name" value="HEME A SYNTHASE"/>
    <property type="match status" value="1"/>
</dbReference>
<dbReference type="InterPro" id="IPR003780">
    <property type="entry name" value="COX15/CtaA_fam"/>
</dbReference>
<comment type="pathway">
    <text evidence="11">Porphyrin-containing compound metabolism.</text>
</comment>
<gene>
    <name evidence="13" type="ORF">CPter291_0583</name>
</gene>
<feature type="transmembrane region" description="Helical" evidence="12">
    <location>
        <begin position="200"/>
        <end position="220"/>
    </location>
</feature>
<feature type="transmembrane region" description="Helical" evidence="12">
    <location>
        <begin position="308"/>
        <end position="328"/>
    </location>
</feature>
<evidence type="ECO:0000256" key="4">
    <source>
        <dbReference type="ARBA" id="ARBA00022723"/>
    </source>
</evidence>
<keyword evidence="7" id="KW-0408">Iron</keyword>
<evidence type="ECO:0000256" key="2">
    <source>
        <dbReference type="ARBA" id="ARBA00022475"/>
    </source>
</evidence>
<comment type="subcellular location">
    <subcellularLocation>
        <location evidence="1">Membrane</location>
        <topology evidence="1">Multi-pass membrane protein</topology>
    </subcellularLocation>
</comment>
<dbReference type="InterPro" id="IPR050450">
    <property type="entry name" value="COX15/CtaA_HemeA_synthase"/>
</dbReference>
<dbReference type="Pfam" id="PF02628">
    <property type="entry name" value="COX15-CtaA"/>
    <property type="match status" value="1"/>
</dbReference>
<evidence type="ECO:0000256" key="9">
    <source>
        <dbReference type="ARBA" id="ARBA00023136"/>
    </source>
</evidence>
<keyword evidence="4" id="KW-0479">Metal-binding</keyword>
<dbReference type="Proteomes" id="UP000074914">
    <property type="component" value="Chromosome"/>
</dbReference>
<keyword evidence="9 12" id="KW-0472">Membrane</keyword>
<sequence length="382" mass="41908">MLVQLGSMGVLVAVLAFCVVWVSSDTNKYRKLVWVTLFLTFDLIMFGAFTRLTDSGLGCPDWPGCYGHSNPLLAHAHISAAQEAMPFGPVSVKKAWIEMIHRYFAMGVGVLIIALMAISWMRWLKSRKQPMQRQVKFTPWFPTLLFFCVCLQGAFGAWTVTQKLQPVIVTTHLLLGLTLLAMMAWLAARQSDHAPVAASAAGLVKPAMVALLLLVIQIALGGWVSTNYAALACTDFPLCHGALVPQMDFANGFTLWRHLGMTADGDFLTFQALTAIHWTHRSFAFVVIAFIVWLAWKALRTAGLQNTGRWLLIVIGLQLFTGLSTIYFNWPLAIAVVHNGGAAALLVLLVMLNYKARLVPGRHAVSAAASHSAIVESLNQHP</sequence>
<feature type="transmembrane region" description="Helical" evidence="12">
    <location>
        <begin position="32"/>
        <end position="52"/>
    </location>
</feature>
<name>A0ABM5Z1N4_9BURK</name>
<evidence type="ECO:0000256" key="10">
    <source>
        <dbReference type="ARBA" id="ARBA00023157"/>
    </source>
</evidence>
<feature type="transmembrane region" description="Helical" evidence="12">
    <location>
        <begin position="140"/>
        <end position="161"/>
    </location>
</feature>
<evidence type="ECO:0000256" key="3">
    <source>
        <dbReference type="ARBA" id="ARBA00022692"/>
    </source>
</evidence>
<feature type="transmembrane region" description="Helical" evidence="12">
    <location>
        <begin position="334"/>
        <end position="354"/>
    </location>
</feature>
<keyword evidence="3 12" id="KW-0812">Transmembrane</keyword>
<feature type="transmembrane region" description="Helical" evidence="12">
    <location>
        <begin position="278"/>
        <end position="296"/>
    </location>
</feature>
<keyword evidence="8" id="KW-0350">Heme biosynthesis</keyword>
<evidence type="ECO:0000256" key="12">
    <source>
        <dbReference type="SAM" id="Phobius"/>
    </source>
</evidence>
<feature type="transmembrane region" description="Helical" evidence="12">
    <location>
        <begin position="167"/>
        <end position="188"/>
    </location>
</feature>
<dbReference type="PANTHER" id="PTHR35457">
    <property type="entry name" value="HEME A SYNTHASE"/>
    <property type="match status" value="1"/>
</dbReference>
<dbReference type="EMBL" id="CP013236">
    <property type="protein sequence ID" value="AMP12869.1"/>
    <property type="molecule type" value="Genomic_DNA"/>
</dbReference>
<keyword evidence="14" id="KW-1185">Reference proteome</keyword>
<evidence type="ECO:0000256" key="7">
    <source>
        <dbReference type="ARBA" id="ARBA00023004"/>
    </source>
</evidence>
<accession>A0ABM5Z1N4</accession>
<evidence type="ECO:0000313" key="13">
    <source>
        <dbReference type="EMBL" id="AMP12869.1"/>
    </source>
</evidence>
<evidence type="ECO:0000313" key="14">
    <source>
        <dbReference type="Proteomes" id="UP000074914"/>
    </source>
</evidence>
<evidence type="ECO:0000256" key="11">
    <source>
        <dbReference type="ARBA" id="ARBA00023444"/>
    </source>
</evidence>
<feature type="transmembrane region" description="Helical" evidence="12">
    <location>
        <begin position="100"/>
        <end position="120"/>
    </location>
</feature>
<evidence type="ECO:0000256" key="6">
    <source>
        <dbReference type="ARBA" id="ARBA00023002"/>
    </source>
</evidence>
<evidence type="ECO:0000256" key="1">
    <source>
        <dbReference type="ARBA" id="ARBA00004141"/>
    </source>
</evidence>
<keyword evidence="2" id="KW-1003">Cell membrane</keyword>
<feature type="transmembrane region" description="Helical" evidence="12">
    <location>
        <begin position="6"/>
        <end position="23"/>
    </location>
</feature>
<organism evidence="13 14">
    <name type="scientific">Collimonas pratensis</name>
    <dbReference type="NCBI Taxonomy" id="279113"/>
    <lineage>
        <taxon>Bacteria</taxon>
        <taxon>Pseudomonadati</taxon>
        <taxon>Pseudomonadota</taxon>
        <taxon>Betaproteobacteria</taxon>
        <taxon>Burkholderiales</taxon>
        <taxon>Oxalobacteraceae</taxon>
        <taxon>Collimonas</taxon>
    </lineage>
</organism>
<protein>
    <submittedName>
        <fullName evidence="13">Cytochrome oxidase assembly family protein</fullName>
    </submittedName>
</protein>
<reference evidence="13 14" key="1">
    <citation type="submission" date="2015-11" db="EMBL/GenBank/DDBJ databases">
        <title>Exploring the genomic traits of fungus-feeding bacterial genus Collimonas.</title>
        <authorList>
            <person name="Song C."/>
            <person name="Schmidt R."/>
            <person name="de Jager V."/>
            <person name="Krzyzanowska D."/>
            <person name="Jongedijk E."/>
            <person name="Cankar K."/>
            <person name="Beekwilder J."/>
            <person name="van Veen A."/>
            <person name="de Boer W."/>
            <person name="van Veen J.A."/>
            <person name="Garbeva P."/>
        </authorList>
    </citation>
    <scope>NUCLEOTIDE SEQUENCE [LARGE SCALE GENOMIC DNA]</scope>
    <source>
        <strain evidence="13 14">Ter291</strain>
    </source>
</reference>
<proteinExistence type="predicted"/>
<evidence type="ECO:0000256" key="8">
    <source>
        <dbReference type="ARBA" id="ARBA00023133"/>
    </source>
</evidence>
<keyword evidence="6" id="KW-0560">Oxidoreductase</keyword>
<evidence type="ECO:0000256" key="5">
    <source>
        <dbReference type="ARBA" id="ARBA00022989"/>
    </source>
</evidence>
<keyword evidence="5 12" id="KW-1133">Transmembrane helix</keyword>